<dbReference type="SUPFAM" id="SSF50182">
    <property type="entry name" value="Sm-like ribonucleoproteins"/>
    <property type="match status" value="1"/>
</dbReference>
<keyword evidence="4" id="KW-1185">Reference proteome</keyword>
<dbReference type="Gene3D" id="2.30.30.100">
    <property type="match status" value="1"/>
</dbReference>
<feature type="region of interest" description="Disordered" evidence="1">
    <location>
        <begin position="1"/>
        <end position="23"/>
    </location>
</feature>
<dbReference type="GO" id="GO:0031417">
    <property type="term" value="C:NatC complex"/>
    <property type="evidence" value="ECO:0007669"/>
    <property type="project" value="InterPro"/>
</dbReference>
<sequence>MSSPTSSSPPSSAVSSPSAHRNTPSTIRLKALLRETLRITVVDGRIFLGTFVGTDSLLNVLLINTEEFRLGPEENWNGRFVGQVLIPWKLVVKVEALGQQDPEEPDDLSSLYF</sequence>
<evidence type="ECO:0000313" key="3">
    <source>
        <dbReference type="EMBL" id="KIM81696.1"/>
    </source>
</evidence>
<dbReference type="OrthoDB" id="368909at2759"/>
<accession>A0A0C3FRF8</accession>
<feature type="compositionally biased region" description="Low complexity" evidence="1">
    <location>
        <begin position="1"/>
        <end position="18"/>
    </location>
</feature>
<name>A0A0C3FRF8_PILCF</name>
<protein>
    <recommendedName>
        <fullName evidence="2">Sm domain-containing protein</fullName>
    </recommendedName>
</protein>
<dbReference type="Proteomes" id="UP000054166">
    <property type="component" value="Unassembled WGS sequence"/>
</dbReference>
<dbReference type="HOGENOM" id="CLU_076902_4_5_1"/>
<dbReference type="AlphaFoldDB" id="A0A0C3FRF8"/>
<dbReference type="PANTHER" id="PTHR10701">
    <property type="entry name" value="SMALL NUCLEAR RIBONUCLEOPROTEIN-ASSOCIATED PROTEIN B AND N"/>
    <property type="match status" value="1"/>
</dbReference>
<dbReference type="Pfam" id="PF01423">
    <property type="entry name" value="LSM"/>
    <property type="match status" value="1"/>
</dbReference>
<dbReference type="InParanoid" id="A0A0C3FRF8"/>
<dbReference type="PANTHER" id="PTHR10701:SF5">
    <property type="entry name" value="N-ALPHA-ACETYLTRANSFERASE 38, NATC AUXILIARY SUBUNIT"/>
    <property type="match status" value="1"/>
</dbReference>
<dbReference type="CDD" id="cd06168">
    <property type="entry name" value="LSMD1"/>
    <property type="match status" value="1"/>
</dbReference>
<dbReference type="InterPro" id="IPR034110">
    <property type="entry name" value="LSMD1_Sm"/>
</dbReference>
<evidence type="ECO:0000256" key="1">
    <source>
        <dbReference type="SAM" id="MobiDB-lite"/>
    </source>
</evidence>
<dbReference type="EMBL" id="KN832997">
    <property type="protein sequence ID" value="KIM81696.1"/>
    <property type="molecule type" value="Genomic_DNA"/>
</dbReference>
<dbReference type="InterPro" id="IPR050914">
    <property type="entry name" value="snRNP_SmB/NAA38-like"/>
</dbReference>
<dbReference type="InterPro" id="IPR001163">
    <property type="entry name" value="Sm_dom_euk/arc"/>
</dbReference>
<proteinExistence type="predicted"/>
<feature type="domain" description="Sm" evidence="2">
    <location>
        <begin position="27"/>
        <end position="96"/>
    </location>
</feature>
<gene>
    <name evidence="3" type="ORF">PILCRDRAFT_821042</name>
</gene>
<evidence type="ECO:0000313" key="4">
    <source>
        <dbReference type="Proteomes" id="UP000054166"/>
    </source>
</evidence>
<dbReference type="InterPro" id="IPR010920">
    <property type="entry name" value="LSM_dom_sf"/>
</dbReference>
<dbReference type="SMART" id="SM00651">
    <property type="entry name" value="Sm"/>
    <property type="match status" value="1"/>
</dbReference>
<evidence type="ECO:0000259" key="2">
    <source>
        <dbReference type="SMART" id="SM00651"/>
    </source>
</evidence>
<reference evidence="4" key="2">
    <citation type="submission" date="2015-01" db="EMBL/GenBank/DDBJ databases">
        <title>Evolutionary Origins and Diversification of the Mycorrhizal Mutualists.</title>
        <authorList>
            <consortium name="DOE Joint Genome Institute"/>
            <consortium name="Mycorrhizal Genomics Consortium"/>
            <person name="Kohler A."/>
            <person name="Kuo A."/>
            <person name="Nagy L.G."/>
            <person name="Floudas D."/>
            <person name="Copeland A."/>
            <person name="Barry K.W."/>
            <person name="Cichocki N."/>
            <person name="Veneault-Fourrey C."/>
            <person name="LaButti K."/>
            <person name="Lindquist E.A."/>
            <person name="Lipzen A."/>
            <person name="Lundell T."/>
            <person name="Morin E."/>
            <person name="Murat C."/>
            <person name="Riley R."/>
            <person name="Ohm R."/>
            <person name="Sun H."/>
            <person name="Tunlid A."/>
            <person name="Henrissat B."/>
            <person name="Grigoriev I.V."/>
            <person name="Hibbett D.S."/>
            <person name="Martin F."/>
        </authorList>
    </citation>
    <scope>NUCLEOTIDE SEQUENCE [LARGE SCALE GENOMIC DNA]</scope>
    <source>
        <strain evidence="4">F 1598</strain>
    </source>
</reference>
<dbReference type="STRING" id="765440.A0A0C3FRF8"/>
<organism evidence="3 4">
    <name type="scientific">Piloderma croceum (strain F 1598)</name>
    <dbReference type="NCBI Taxonomy" id="765440"/>
    <lineage>
        <taxon>Eukaryota</taxon>
        <taxon>Fungi</taxon>
        <taxon>Dikarya</taxon>
        <taxon>Basidiomycota</taxon>
        <taxon>Agaricomycotina</taxon>
        <taxon>Agaricomycetes</taxon>
        <taxon>Agaricomycetidae</taxon>
        <taxon>Atheliales</taxon>
        <taxon>Atheliaceae</taxon>
        <taxon>Piloderma</taxon>
    </lineage>
</organism>
<reference evidence="3 4" key="1">
    <citation type="submission" date="2014-04" db="EMBL/GenBank/DDBJ databases">
        <authorList>
            <consortium name="DOE Joint Genome Institute"/>
            <person name="Kuo A."/>
            <person name="Tarkka M."/>
            <person name="Buscot F."/>
            <person name="Kohler A."/>
            <person name="Nagy L.G."/>
            <person name="Floudas D."/>
            <person name="Copeland A."/>
            <person name="Barry K.W."/>
            <person name="Cichocki N."/>
            <person name="Veneault-Fourrey C."/>
            <person name="LaButti K."/>
            <person name="Lindquist E.A."/>
            <person name="Lipzen A."/>
            <person name="Lundell T."/>
            <person name="Morin E."/>
            <person name="Murat C."/>
            <person name="Sun H."/>
            <person name="Tunlid A."/>
            <person name="Henrissat B."/>
            <person name="Grigoriev I.V."/>
            <person name="Hibbett D.S."/>
            <person name="Martin F."/>
            <person name="Nordberg H.P."/>
            <person name="Cantor M.N."/>
            <person name="Hua S.X."/>
        </authorList>
    </citation>
    <scope>NUCLEOTIDE SEQUENCE [LARGE SCALE GENOMIC DNA]</scope>
    <source>
        <strain evidence="3 4">F 1598</strain>
    </source>
</reference>